<keyword evidence="1" id="KW-0472">Membrane</keyword>
<organism evidence="2">
    <name type="scientific">Anguilla anguilla</name>
    <name type="common">European freshwater eel</name>
    <name type="synonym">Muraena anguilla</name>
    <dbReference type="NCBI Taxonomy" id="7936"/>
    <lineage>
        <taxon>Eukaryota</taxon>
        <taxon>Metazoa</taxon>
        <taxon>Chordata</taxon>
        <taxon>Craniata</taxon>
        <taxon>Vertebrata</taxon>
        <taxon>Euteleostomi</taxon>
        <taxon>Actinopterygii</taxon>
        <taxon>Neopterygii</taxon>
        <taxon>Teleostei</taxon>
        <taxon>Anguilliformes</taxon>
        <taxon>Anguillidae</taxon>
        <taxon>Anguilla</taxon>
    </lineage>
</organism>
<name>A0A0E9XIN9_ANGAN</name>
<keyword evidence="1" id="KW-0812">Transmembrane</keyword>
<reference evidence="2" key="1">
    <citation type="submission" date="2014-11" db="EMBL/GenBank/DDBJ databases">
        <authorList>
            <person name="Amaro Gonzalez C."/>
        </authorList>
    </citation>
    <scope>NUCLEOTIDE SEQUENCE</scope>
</reference>
<keyword evidence="1" id="KW-1133">Transmembrane helix</keyword>
<accession>A0A0E9XIN9</accession>
<dbReference type="EMBL" id="GBXM01007024">
    <property type="protein sequence ID" value="JAI01554.1"/>
    <property type="molecule type" value="Transcribed_RNA"/>
</dbReference>
<evidence type="ECO:0000313" key="2">
    <source>
        <dbReference type="EMBL" id="JAI01554.1"/>
    </source>
</evidence>
<dbReference type="AlphaFoldDB" id="A0A0E9XIN9"/>
<reference evidence="2" key="2">
    <citation type="journal article" date="2015" name="Fish Shellfish Immunol.">
        <title>Early steps in the European eel (Anguilla anguilla)-Vibrio vulnificus interaction in the gills: Role of the RtxA13 toxin.</title>
        <authorList>
            <person name="Callol A."/>
            <person name="Pajuelo D."/>
            <person name="Ebbesson L."/>
            <person name="Teles M."/>
            <person name="MacKenzie S."/>
            <person name="Amaro C."/>
        </authorList>
    </citation>
    <scope>NUCLEOTIDE SEQUENCE</scope>
</reference>
<protein>
    <submittedName>
        <fullName evidence="2">Uncharacterized protein</fullName>
    </submittedName>
</protein>
<proteinExistence type="predicted"/>
<feature type="transmembrane region" description="Helical" evidence="1">
    <location>
        <begin position="12"/>
        <end position="28"/>
    </location>
</feature>
<evidence type="ECO:0000256" key="1">
    <source>
        <dbReference type="SAM" id="Phobius"/>
    </source>
</evidence>
<sequence>MGWQQNVNTSRLLFLNFVVMCVIFNHYLNM</sequence>